<dbReference type="EnsemblMetazoa" id="HelroT179000">
    <property type="protein sequence ID" value="HelroP179000"/>
    <property type="gene ID" value="HelroG179000"/>
</dbReference>
<dbReference type="InParanoid" id="T1FE12"/>
<dbReference type="OrthoDB" id="10071225at2759"/>
<dbReference type="SMART" id="SM01314">
    <property type="entry name" value="SnAC"/>
    <property type="match status" value="1"/>
</dbReference>
<dbReference type="EMBL" id="KB097502">
    <property type="protein sequence ID" value="ESN95816.1"/>
    <property type="molecule type" value="Genomic_DNA"/>
</dbReference>
<organism evidence="3 4">
    <name type="scientific">Helobdella robusta</name>
    <name type="common">Californian leech</name>
    <dbReference type="NCBI Taxonomy" id="6412"/>
    <lineage>
        <taxon>Eukaryota</taxon>
        <taxon>Metazoa</taxon>
        <taxon>Spiralia</taxon>
        <taxon>Lophotrochozoa</taxon>
        <taxon>Annelida</taxon>
        <taxon>Clitellata</taxon>
        <taxon>Hirudinea</taxon>
        <taxon>Rhynchobdellida</taxon>
        <taxon>Glossiphoniidae</taxon>
        <taxon>Helobdella</taxon>
    </lineage>
</organism>
<sequence length="194" mass="22198">MGRKRVVERKKGAVLSESTNRKGIRKVGDLQYHTVSGDDTVGFTVDKLPYAIEIGLSYSNVQLTLERKISPVRDDHKRLFLIFAHDGSDFIHHPTDHEIDQDQVNFCLQFLKEQYLKLDQLQMERLTYLEEEKIQPGDKRKRKEVDYSDTLTEKQWLRVSWSGEMVAVGLGGGLQLVWSDGCSWSGVMVAVGLE</sequence>
<feature type="domain" description="Snf2 ATP coupling" evidence="1">
    <location>
        <begin position="97"/>
        <end position="157"/>
    </location>
</feature>
<gene>
    <name evidence="3" type="primary">20207061</name>
    <name evidence="2" type="ORF">HELRODRAFT_179000</name>
</gene>
<dbReference type="Proteomes" id="UP000015101">
    <property type="component" value="Unassembled WGS sequence"/>
</dbReference>
<dbReference type="KEGG" id="hro:HELRODRAFT_179000"/>
<dbReference type="EMBL" id="AMQM01006690">
    <property type="status" value="NOT_ANNOTATED_CDS"/>
    <property type="molecule type" value="Genomic_DNA"/>
</dbReference>
<name>T1FE12_HELRO</name>
<dbReference type="Pfam" id="PF14619">
    <property type="entry name" value="SnAC"/>
    <property type="match status" value="1"/>
</dbReference>
<dbReference type="GO" id="GO:0042393">
    <property type="term" value="F:histone binding"/>
    <property type="evidence" value="ECO:0007669"/>
    <property type="project" value="InterPro"/>
</dbReference>
<protein>
    <recommendedName>
        <fullName evidence="1">Snf2 ATP coupling domain-containing protein</fullName>
    </recommendedName>
</protein>
<reference evidence="3" key="3">
    <citation type="submission" date="2015-06" db="UniProtKB">
        <authorList>
            <consortium name="EnsemblMetazoa"/>
        </authorList>
    </citation>
    <scope>IDENTIFICATION</scope>
</reference>
<dbReference type="RefSeq" id="XP_009026112.1">
    <property type="nucleotide sequence ID" value="XM_009027864.1"/>
</dbReference>
<evidence type="ECO:0000313" key="2">
    <source>
        <dbReference type="EMBL" id="ESN95816.1"/>
    </source>
</evidence>
<dbReference type="InterPro" id="IPR029295">
    <property type="entry name" value="SnAC"/>
</dbReference>
<dbReference type="EMBL" id="AMQM01006688">
    <property type="status" value="NOT_ANNOTATED_CDS"/>
    <property type="molecule type" value="Genomic_DNA"/>
</dbReference>
<evidence type="ECO:0000259" key="1">
    <source>
        <dbReference type="SMART" id="SM01314"/>
    </source>
</evidence>
<keyword evidence="4" id="KW-1185">Reference proteome</keyword>
<dbReference type="EMBL" id="AMQM01006689">
    <property type="status" value="NOT_ANNOTATED_CDS"/>
    <property type="molecule type" value="Genomic_DNA"/>
</dbReference>
<dbReference type="AlphaFoldDB" id="T1FE12"/>
<proteinExistence type="predicted"/>
<reference evidence="2 4" key="2">
    <citation type="journal article" date="2013" name="Nature">
        <title>Insights into bilaterian evolution from three spiralian genomes.</title>
        <authorList>
            <person name="Simakov O."/>
            <person name="Marletaz F."/>
            <person name="Cho S.J."/>
            <person name="Edsinger-Gonzales E."/>
            <person name="Havlak P."/>
            <person name="Hellsten U."/>
            <person name="Kuo D.H."/>
            <person name="Larsson T."/>
            <person name="Lv J."/>
            <person name="Arendt D."/>
            <person name="Savage R."/>
            <person name="Osoegawa K."/>
            <person name="de Jong P."/>
            <person name="Grimwood J."/>
            <person name="Chapman J.A."/>
            <person name="Shapiro H."/>
            <person name="Aerts A."/>
            <person name="Otillar R.P."/>
            <person name="Terry A.Y."/>
            <person name="Boore J.L."/>
            <person name="Grigoriev I.V."/>
            <person name="Lindberg D.R."/>
            <person name="Seaver E.C."/>
            <person name="Weisblat D.A."/>
            <person name="Putnam N.H."/>
            <person name="Rokhsar D.S."/>
        </authorList>
    </citation>
    <scope>NUCLEOTIDE SEQUENCE</scope>
</reference>
<evidence type="ECO:0000313" key="3">
    <source>
        <dbReference type="EnsemblMetazoa" id="HelroP179000"/>
    </source>
</evidence>
<reference evidence="4" key="1">
    <citation type="submission" date="2012-12" db="EMBL/GenBank/DDBJ databases">
        <authorList>
            <person name="Hellsten U."/>
            <person name="Grimwood J."/>
            <person name="Chapman J.A."/>
            <person name="Shapiro H."/>
            <person name="Aerts A."/>
            <person name="Otillar R.P."/>
            <person name="Terry A.Y."/>
            <person name="Boore J.L."/>
            <person name="Simakov O."/>
            <person name="Marletaz F."/>
            <person name="Cho S.-J."/>
            <person name="Edsinger-Gonzales E."/>
            <person name="Havlak P."/>
            <person name="Kuo D.-H."/>
            <person name="Larsson T."/>
            <person name="Lv J."/>
            <person name="Arendt D."/>
            <person name="Savage R."/>
            <person name="Osoegawa K."/>
            <person name="de Jong P."/>
            <person name="Lindberg D.R."/>
            <person name="Seaver E.C."/>
            <person name="Weisblat D.A."/>
            <person name="Putnam N.H."/>
            <person name="Grigoriev I.V."/>
            <person name="Rokhsar D.S."/>
        </authorList>
    </citation>
    <scope>NUCLEOTIDE SEQUENCE</scope>
</reference>
<dbReference type="HOGENOM" id="CLU_1403883_0_0_1"/>
<dbReference type="CTD" id="20207061"/>
<accession>T1FE12</accession>
<dbReference type="GeneID" id="20207061"/>
<evidence type="ECO:0000313" key="4">
    <source>
        <dbReference type="Proteomes" id="UP000015101"/>
    </source>
</evidence>